<dbReference type="PANTHER" id="PTHR14454:SF5">
    <property type="entry name" value="GRB2-ASSOCIATED AND REGULATOR OF MAPK PROTEIN 2"/>
    <property type="match status" value="1"/>
</dbReference>
<feature type="compositionally biased region" description="Pro residues" evidence="3">
    <location>
        <begin position="492"/>
        <end position="501"/>
    </location>
</feature>
<dbReference type="Proteomes" id="UP000515161">
    <property type="component" value="Unplaced"/>
</dbReference>
<evidence type="ECO:0000256" key="3">
    <source>
        <dbReference type="SAM" id="MobiDB-lite"/>
    </source>
</evidence>
<feature type="region of interest" description="Disordered" evidence="3">
    <location>
        <begin position="548"/>
        <end position="643"/>
    </location>
</feature>
<proteinExistence type="inferred from homology"/>
<dbReference type="InterPro" id="IPR052281">
    <property type="entry name" value="GAREM"/>
</dbReference>
<protein>
    <submittedName>
        <fullName evidence="6">GRB2-associated and regulator of MAPK protein</fullName>
    </submittedName>
</protein>
<evidence type="ECO:0000256" key="1">
    <source>
        <dbReference type="ARBA" id="ARBA00006392"/>
    </source>
</evidence>
<reference evidence="6" key="1">
    <citation type="submission" date="2025-08" db="UniProtKB">
        <authorList>
            <consortium name="RefSeq"/>
        </authorList>
    </citation>
    <scope>IDENTIFICATION</scope>
</reference>
<keyword evidence="5" id="KW-1185">Reference proteome</keyword>
<organism evidence="5 6">
    <name type="scientific">Gymnodraco acuticeps</name>
    <name type="common">Antarctic dragonfish</name>
    <dbReference type="NCBI Taxonomy" id="8218"/>
    <lineage>
        <taxon>Eukaryota</taxon>
        <taxon>Metazoa</taxon>
        <taxon>Chordata</taxon>
        <taxon>Craniata</taxon>
        <taxon>Vertebrata</taxon>
        <taxon>Euteleostomi</taxon>
        <taxon>Actinopterygii</taxon>
        <taxon>Neopterygii</taxon>
        <taxon>Teleostei</taxon>
        <taxon>Neoteleostei</taxon>
        <taxon>Acanthomorphata</taxon>
        <taxon>Eupercaria</taxon>
        <taxon>Perciformes</taxon>
        <taxon>Notothenioidei</taxon>
        <taxon>Bathydraconidae</taxon>
        <taxon>Gymnodraco</taxon>
    </lineage>
</organism>
<dbReference type="InterPro" id="IPR025946">
    <property type="entry name" value="CABIT_dom"/>
</dbReference>
<dbReference type="InParanoid" id="A0A6P8SWL6"/>
<dbReference type="CTD" id="100331995"/>
<accession>A0A6P8SWL6</accession>
<evidence type="ECO:0000259" key="4">
    <source>
        <dbReference type="Pfam" id="PF12736"/>
    </source>
</evidence>
<dbReference type="Gene3D" id="1.10.150.50">
    <property type="entry name" value="Transcription Factor, Ets-1"/>
    <property type="match status" value="1"/>
</dbReference>
<dbReference type="KEGG" id="gacu:117534858"/>
<keyword evidence="2" id="KW-0597">Phosphoprotein</keyword>
<dbReference type="RefSeq" id="XP_034055001.1">
    <property type="nucleotide sequence ID" value="XM_034199110.1"/>
</dbReference>
<name>A0A6P8SWL6_GYMAC</name>
<dbReference type="PANTHER" id="PTHR14454">
    <property type="entry name" value="GRB2-ASSOCIATED AND REGULATOR OF MAPK PROTEIN FAMILY MEMBER"/>
    <property type="match status" value="1"/>
</dbReference>
<dbReference type="FunCoup" id="A0A6P8SWL6">
    <property type="interactions" value="417"/>
</dbReference>
<gene>
    <name evidence="6" type="primary">gareml</name>
</gene>
<dbReference type="SUPFAM" id="SSF47769">
    <property type="entry name" value="SAM/Pointed domain"/>
    <property type="match status" value="1"/>
</dbReference>
<dbReference type="AlphaFoldDB" id="A0A6P8SWL6"/>
<dbReference type="OrthoDB" id="6077228at2759"/>
<feature type="domain" description="CABIT" evidence="4">
    <location>
        <begin position="29"/>
        <end position="310"/>
    </location>
</feature>
<comment type="similarity">
    <text evidence="1">Belongs to the GAREM family.</text>
</comment>
<feature type="compositionally biased region" description="Polar residues" evidence="3">
    <location>
        <begin position="553"/>
        <end position="568"/>
    </location>
</feature>
<evidence type="ECO:0000313" key="5">
    <source>
        <dbReference type="Proteomes" id="UP000515161"/>
    </source>
</evidence>
<dbReference type="GeneID" id="117534858"/>
<evidence type="ECO:0000313" key="6">
    <source>
        <dbReference type="RefSeq" id="XP_034055001.1"/>
    </source>
</evidence>
<feature type="region of interest" description="Disordered" evidence="3">
    <location>
        <begin position="481"/>
        <end position="509"/>
    </location>
</feature>
<sequence length="716" mass="78573">MEKLSASLSEITWSPLALPLDAVVSKFRLPTLVRLAHGECVEGLSEEDVVLLHSCRQWTTVTAHSLEEGHYVIGPKIDIPLQYQGKFKLLDEDRDVRDPIQYFSSVEEVAGVFPDRVFVMETITFSVKVVSGEFSEDSEAYSFTLQAGDELSLMGKAELLCATPSKEKTGLTALLRRLGKTPRSKTPCLVCMNHRTNQSVSLPFGCRGRFCTRSPLEQGMLGGEHTVRSIIERVRLPVNVSVPSRPPRNPYDRHAVREGHRYKLLNIVSKTVVLCMVLRRQEVSPSHFLLLRCMPRFNVAEASGHTAALESLLLRHAFDPDAYSRAVRETRPELECMTEECVSPRRSRMCVSGQDSLAPALQHLSMCGYGGGDGLSQRCRDSLGERLGEGPGEEREYVTPEWTDAEMRTSEEIPYEELWTNQNAEGLGKEPNLISFHSTSSLDGSLGTVVTRVSTPPPVPPKSDAVREECRYLIAPPIPPRCSKGGSISSPVPSPPVPPRFPKASTSPRPNLSFYSSGLQDSCSPSPDASLYCYPCSWGDCPAPNPANPEPVSASTADPTSATPQPAQATWAEPWVDSFSSSGPRLRPPQSRFAPFGALNPFNRQSPCPSPEPTPTTDSSRGAEGGGMSTGVTESLNPDPTWRPPADLSVLSLEEVSACLRFIGLSEAAVGVFQRERIDGSLLVQLTEDILSHDFHLSRLHVTKITQFIQGWRPKI</sequence>
<dbReference type="Pfam" id="PF12736">
    <property type="entry name" value="CABIT"/>
    <property type="match status" value="1"/>
</dbReference>
<dbReference type="InterPro" id="IPR013761">
    <property type="entry name" value="SAM/pointed_sf"/>
</dbReference>
<evidence type="ECO:0000256" key="2">
    <source>
        <dbReference type="ARBA" id="ARBA00022553"/>
    </source>
</evidence>